<dbReference type="AlphaFoldDB" id="A0A0A9EPF5"/>
<reference evidence="1" key="1">
    <citation type="submission" date="2014-09" db="EMBL/GenBank/DDBJ databases">
        <authorList>
            <person name="Magalhaes I.L.F."/>
            <person name="Oliveira U."/>
            <person name="Santos F.R."/>
            <person name="Vidigal T.H.D.A."/>
            <person name="Brescovit A.D."/>
            <person name="Santos A.J."/>
        </authorList>
    </citation>
    <scope>NUCLEOTIDE SEQUENCE</scope>
    <source>
        <tissue evidence="1">Shoot tissue taken approximately 20 cm above the soil surface</tissue>
    </source>
</reference>
<name>A0A0A9EPF5_ARUDO</name>
<dbReference type="EMBL" id="GBRH01197007">
    <property type="protein sequence ID" value="JAE00889.1"/>
    <property type="molecule type" value="Transcribed_RNA"/>
</dbReference>
<accession>A0A0A9EPF5</accession>
<evidence type="ECO:0000313" key="1">
    <source>
        <dbReference type="EMBL" id="JAE00889.1"/>
    </source>
</evidence>
<organism evidence="1">
    <name type="scientific">Arundo donax</name>
    <name type="common">Giant reed</name>
    <name type="synonym">Donax arundinaceus</name>
    <dbReference type="NCBI Taxonomy" id="35708"/>
    <lineage>
        <taxon>Eukaryota</taxon>
        <taxon>Viridiplantae</taxon>
        <taxon>Streptophyta</taxon>
        <taxon>Embryophyta</taxon>
        <taxon>Tracheophyta</taxon>
        <taxon>Spermatophyta</taxon>
        <taxon>Magnoliopsida</taxon>
        <taxon>Liliopsida</taxon>
        <taxon>Poales</taxon>
        <taxon>Poaceae</taxon>
        <taxon>PACMAD clade</taxon>
        <taxon>Arundinoideae</taxon>
        <taxon>Arundineae</taxon>
        <taxon>Arundo</taxon>
    </lineage>
</organism>
<reference evidence="1" key="2">
    <citation type="journal article" date="2015" name="Data Brief">
        <title>Shoot transcriptome of the giant reed, Arundo donax.</title>
        <authorList>
            <person name="Barrero R.A."/>
            <person name="Guerrero F.D."/>
            <person name="Moolhuijzen P."/>
            <person name="Goolsby J.A."/>
            <person name="Tidwell J."/>
            <person name="Bellgard S.E."/>
            <person name="Bellgard M.I."/>
        </authorList>
    </citation>
    <scope>NUCLEOTIDE SEQUENCE</scope>
    <source>
        <tissue evidence="1">Shoot tissue taken approximately 20 cm above the soil surface</tissue>
    </source>
</reference>
<proteinExistence type="predicted"/>
<protein>
    <submittedName>
        <fullName evidence="1">Uncharacterized protein</fullName>
    </submittedName>
</protein>
<sequence>MVESWLRKTSVDMQGTITRARSRQ</sequence>